<evidence type="ECO:0000313" key="3">
    <source>
        <dbReference type="Proteomes" id="UP000789901"/>
    </source>
</evidence>
<keyword evidence="1" id="KW-0732">Signal</keyword>
<organism evidence="2 3">
    <name type="scientific">Gigaspora margarita</name>
    <dbReference type="NCBI Taxonomy" id="4874"/>
    <lineage>
        <taxon>Eukaryota</taxon>
        <taxon>Fungi</taxon>
        <taxon>Fungi incertae sedis</taxon>
        <taxon>Mucoromycota</taxon>
        <taxon>Glomeromycotina</taxon>
        <taxon>Glomeromycetes</taxon>
        <taxon>Diversisporales</taxon>
        <taxon>Gigasporaceae</taxon>
        <taxon>Gigaspora</taxon>
    </lineage>
</organism>
<accession>A0ABN7V2A2</accession>
<reference evidence="2 3" key="1">
    <citation type="submission" date="2021-06" db="EMBL/GenBank/DDBJ databases">
        <authorList>
            <person name="Kallberg Y."/>
            <person name="Tangrot J."/>
            <person name="Rosling A."/>
        </authorList>
    </citation>
    <scope>NUCLEOTIDE SEQUENCE [LARGE SCALE GENOMIC DNA]</scope>
    <source>
        <strain evidence="2 3">120-4 pot B 10/14</strain>
    </source>
</reference>
<dbReference type="Proteomes" id="UP000789901">
    <property type="component" value="Unassembled WGS sequence"/>
</dbReference>
<evidence type="ECO:0000313" key="2">
    <source>
        <dbReference type="EMBL" id="CAG8714622.1"/>
    </source>
</evidence>
<protein>
    <submittedName>
        <fullName evidence="2">27873_t:CDS:1</fullName>
    </submittedName>
</protein>
<sequence>MKFATFIVAIIVALVTMNFMPYVEAHTVTFINHISKGALTRVYAFPDGEEESVDGEVCISHCLMHLHIDEAYKNYHIEIEAGESKTREFTNDRDYCLRLHGGTFGFEISDC</sequence>
<feature type="chain" id="PRO_5047008627" evidence="1">
    <location>
        <begin position="26"/>
        <end position="111"/>
    </location>
</feature>
<name>A0ABN7V2A2_GIGMA</name>
<feature type="signal peptide" evidence="1">
    <location>
        <begin position="1"/>
        <end position="25"/>
    </location>
</feature>
<evidence type="ECO:0000256" key="1">
    <source>
        <dbReference type="SAM" id="SignalP"/>
    </source>
</evidence>
<keyword evidence="3" id="KW-1185">Reference proteome</keyword>
<gene>
    <name evidence="2" type="ORF">GMARGA_LOCUS13009</name>
</gene>
<proteinExistence type="predicted"/>
<dbReference type="EMBL" id="CAJVQB010008143">
    <property type="protein sequence ID" value="CAG8714622.1"/>
    <property type="molecule type" value="Genomic_DNA"/>
</dbReference>
<comment type="caution">
    <text evidence="2">The sequence shown here is derived from an EMBL/GenBank/DDBJ whole genome shotgun (WGS) entry which is preliminary data.</text>
</comment>